<sequence>MTESVLHVQWQSWDNSTDEQFALRWDNGGWVAEGSVSGANVHYVLRLGENLDLRQFLLFRDLDEPDLWLVRDSTGRWGEMNGGERQDLLGCGPVSLGCSPSATLIAIRSLDLEVGGRAELMAATVDTETLSVVPAAHVFTRLDTHRWHLEVGQFGFSTVFDVDDEGVLIQSPGWFRRVAPPPEWPTLLP</sequence>
<reference evidence="2" key="1">
    <citation type="submission" date="2020-05" db="EMBL/GenBank/DDBJ databases">
        <authorList>
            <person name="Chiriac C."/>
            <person name="Salcher M."/>
            <person name="Ghai R."/>
            <person name="Kavagutti S V."/>
        </authorList>
    </citation>
    <scope>NUCLEOTIDE SEQUENCE</scope>
</reference>
<dbReference type="AlphaFoldDB" id="A0A6J7N8C7"/>
<evidence type="ECO:0000313" key="2">
    <source>
        <dbReference type="EMBL" id="CAB4986314.1"/>
    </source>
</evidence>
<evidence type="ECO:0000313" key="1">
    <source>
        <dbReference type="EMBL" id="CAB4791554.1"/>
    </source>
</evidence>
<dbReference type="Pfam" id="PF06475">
    <property type="entry name" value="Glycolipid_bind"/>
    <property type="match status" value="1"/>
</dbReference>
<accession>A0A6J7N8C7</accession>
<dbReference type="EMBL" id="CAFBON010000074">
    <property type="protein sequence ID" value="CAB4986314.1"/>
    <property type="molecule type" value="Genomic_DNA"/>
</dbReference>
<dbReference type="InterPro" id="IPR009467">
    <property type="entry name" value="Glycolipid-bd_prot_put"/>
</dbReference>
<protein>
    <submittedName>
        <fullName evidence="2">Unannotated protein</fullName>
    </submittedName>
</protein>
<name>A0A6J7N8C7_9ZZZZ</name>
<dbReference type="SUPFAM" id="SSF159275">
    <property type="entry name" value="PA1994-like"/>
    <property type="match status" value="1"/>
</dbReference>
<organism evidence="2">
    <name type="scientific">freshwater metagenome</name>
    <dbReference type="NCBI Taxonomy" id="449393"/>
    <lineage>
        <taxon>unclassified sequences</taxon>
        <taxon>metagenomes</taxon>
        <taxon>ecological metagenomes</taxon>
    </lineage>
</organism>
<proteinExistence type="predicted"/>
<dbReference type="EMBL" id="CAFAAJ010000013">
    <property type="protein sequence ID" value="CAB4791554.1"/>
    <property type="molecule type" value="Genomic_DNA"/>
</dbReference>
<gene>
    <name evidence="1" type="ORF">UFOPK3001_00317</name>
    <name evidence="2" type="ORF">UFOPK3954_00868</name>
</gene>